<feature type="compositionally biased region" description="Acidic residues" evidence="1">
    <location>
        <begin position="91"/>
        <end position="100"/>
    </location>
</feature>
<dbReference type="Proteomes" id="UP001178507">
    <property type="component" value="Unassembled WGS sequence"/>
</dbReference>
<feature type="region of interest" description="Disordered" evidence="1">
    <location>
        <begin position="132"/>
        <end position="176"/>
    </location>
</feature>
<gene>
    <name evidence="2" type="ORF">EVOR1521_LOCUS14832</name>
</gene>
<feature type="region of interest" description="Disordered" evidence="1">
    <location>
        <begin position="66"/>
        <end position="110"/>
    </location>
</feature>
<reference evidence="2" key="1">
    <citation type="submission" date="2023-08" db="EMBL/GenBank/DDBJ databases">
        <authorList>
            <person name="Chen Y."/>
            <person name="Shah S."/>
            <person name="Dougan E. K."/>
            <person name="Thang M."/>
            <person name="Chan C."/>
        </authorList>
    </citation>
    <scope>NUCLEOTIDE SEQUENCE</scope>
</reference>
<dbReference type="AlphaFoldDB" id="A0AA36ILW3"/>
<comment type="caution">
    <text evidence="2">The sequence shown here is derived from an EMBL/GenBank/DDBJ whole genome shotgun (WGS) entry which is preliminary data.</text>
</comment>
<proteinExistence type="predicted"/>
<dbReference type="EMBL" id="CAUJNA010001813">
    <property type="protein sequence ID" value="CAJ1389156.1"/>
    <property type="molecule type" value="Genomic_DNA"/>
</dbReference>
<evidence type="ECO:0000256" key="1">
    <source>
        <dbReference type="SAM" id="MobiDB-lite"/>
    </source>
</evidence>
<name>A0AA36ILW3_9DINO</name>
<protein>
    <recommendedName>
        <fullName evidence="4">SH3 domain-containing protein</fullName>
    </recommendedName>
</protein>
<dbReference type="SUPFAM" id="SSF50044">
    <property type="entry name" value="SH3-domain"/>
    <property type="match status" value="1"/>
</dbReference>
<evidence type="ECO:0000313" key="2">
    <source>
        <dbReference type="EMBL" id="CAJ1389156.1"/>
    </source>
</evidence>
<feature type="compositionally biased region" description="Pro residues" evidence="1">
    <location>
        <begin position="141"/>
        <end position="153"/>
    </location>
</feature>
<keyword evidence="3" id="KW-1185">Reference proteome</keyword>
<dbReference type="InterPro" id="IPR036028">
    <property type="entry name" value="SH3-like_dom_sf"/>
</dbReference>
<evidence type="ECO:0008006" key="4">
    <source>
        <dbReference type="Google" id="ProtNLM"/>
    </source>
</evidence>
<feature type="region of interest" description="Disordered" evidence="1">
    <location>
        <begin position="226"/>
        <end position="249"/>
    </location>
</feature>
<sequence length="249" mass="27427">MAYPFGKGKGRMGKARLAPDYSFQVMMRDYDSEERKRRIEARYSQQHAAPAAALLSTAAGPLWTRHPKAQDIKNGAAEPATVVDLQLPGESDGEEVDECPGDLQPSDAYDPLQRDYSAAALAAMEKRRQELLANPVQVEAPPAPAAHPAPQQPSQPVQPAQPEQPVQPEPALTRPVEAPFSGQLLRVVHAFDGRQYGEEYLVLRKDEAVVWLREEAGWCLGRRVEPNTRHTVGPEPSEGWFPPGFAKPP</sequence>
<evidence type="ECO:0000313" key="3">
    <source>
        <dbReference type="Proteomes" id="UP001178507"/>
    </source>
</evidence>
<organism evidence="2 3">
    <name type="scientific">Effrenium voratum</name>
    <dbReference type="NCBI Taxonomy" id="2562239"/>
    <lineage>
        <taxon>Eukaryota</taxon>
        <taxon>Sar</taxon>
        <taxon>Alveolata</taxon>
        <taxon>Dinophyceae</taxon>
        <taxon>Suessiales</taxon>
        <taxon>Symbiodiniaceae</taxon>
        <taxon>Effrenium</taxon>
    </lineage>
</organism>
<feature type="compositionally biased region" description="Low complexity" evidence="1">
    <location>
        <begin position="154"/>
        <end position="171"/>
    </location>
</feature>
<accession>A0AA36ILW3</accession>